<dbReference type="AlphaFoldDB" id="A0A2U1Q3L6"/>
<dbReference type="PANTHER" id="PTHR45770">
    <property type="entry name" value="ATP-DEPENDENT 6-PHOSPHOFRUCTOKINASE 1"/>
    <property type="match status" value="1"/>
</dbReference>
<dbReference type="Gene3D" id="3.40.50.1820">
    <property type="entry name" value="alpha/beta hydrolase"/>
    <property type="match status" value="1"/>
</dbReference>
<evidence type="ECO:0000259" key="14">
    <source>
        <dbReference type="Pfam" id="PF05057"/>
    </source>
</evidence>
<evidence type="ECO:0000256" key="6">
    <source>
        <dbReference type="ARBA" id="ARBA00022741"/>
    </source>
</evidence>
<evidence type="ECO:0000256" key="3">
    <source>
        <dbReference type="ARBA" id="ARBA00022533"/>
    </source>
</evidence>
<name>A0A2U1Q3L6_ARTAN</name>
<feature type="binding site" evidence="12">
    <location>
        <begin position="812"/>
        <end position="815"/>
    </location>
    <ligand>
        <name>substrate</name>
    </ligand>
</feature>
<comment type="caution">
    <text evidence="15">The sequence shown here is derived from an EMBL/GenBank/DDBJ whole genome shotgun (WGS) entry which is preliminary data.</text>
</comment>
<evidence type="ECO:0000256" key="7">
    <source>
        <dbReference type="ARBA" id="ARBA00022777"/>
    </source>
</evidence>
<keyword evidence="16" id="KW-1185">Reference proteome</keyword>
<feature type="binding site" evidence="12">
    <location>
        <begin position="654"/>
        <end position="656"/>
    </location>
    <ligand>
        <name>substrate</name>
    </ligand>
</feature>
<feature type="binding site" evidence="12">
    <location>
        <begin position="600"/>
        <end position="601"/>
    </location>
    <ligand>
        <name>ATP</name>
        <dbReference type="ChEBI" id="CHEBI:30616"/>
    </ligand>
</feature>
<keyword evidence="12" id="KW-0963">Cytoplasm</keyword>
<dbReference type="SUPFAM" id="SSF53784">
    <property type="entry name" value="Phosphofructokinase"/>
    <property type="match status" value="1"/>
</dbReference>
<evidence type="ECO:0000256" key="9">
    <source>
        <dbReference type="ARBA" id="ARBA00022842"/>
    </source>
</evidence>
<comment type="catalytic activity">
    <reaction evidence="11 12">
        <text>beta-D-fructose 6-phosphate + ATP = beta-D-fructose 1,6-bisphosphate + ADP + H(+)</text>
        <dbReference type="Rhea" id="RHEA:16109"/>
        <dbReference type="ChEBI" id="CHEBI:15378"/>
        <dbReference type="ChEBI" id="CHEBI:30616"/>
        <dbReference type="ChEBI" id="CHEBI:32966"/>
        <dbReference type="ChEBI" id="CHEBI:57634"/>
        <dbReference type="ChEBI" id="CHEBI:456216"/>
        <dbReference type="EC" id="2.7.1.11"/>
    </reaction>
</comment>
<dbReference type="EC" id="2.7.1.11" evidence="12"/>
<comment type="activity regulation">
    <text evidence="12">Allosterically activated by AMP.</text>
</comment>
<keyword evidence="4 12" id="KW-0808">Transferase</keyword>
<feature type="binding site" evidence="12">
    <location>
        <position position="755"/>
    </location>
    <ligand>
        <name>substrate</name>
    </ligand>
</feature>
<dbReference type="UniPathway" id="UPA00109">
    <property type="reaction ID" value="UER00182"/>
</dbReference>
<dbReference type="PRINTS" id="PR00476">
    <property type="entry name" value="PHFRCTKINASE"/>
</dbReference>
<evidence type="ECO:0000256" key="2">
    <source>
        <dbReference type="ARBA" id="ARBA00002659"/>
    </source>
</evidence>
<dbReference type="OrthoDB" id="273452at2759"/>
<dbReference type="STRING" id="35608.A0A2U1Q3L6"/>
<organism evidence="15 16">
    <name type="scientific">Artemisia annua</name>
    <name type="common">Sweet wormwood</name>
    <dbReference type="NCBI Taxonomy" id="35608"/>
    <lineage>
        <taxon>Eukaryota</taxon>
        <taxon>Viridiplantae</taxon>
        <taxon>Streptophyta</taxon>
        <taxon>Embryophyta</taxon>
        <taxon>Tracheophyta</taxon>
        <taxon>Spermatophyta</taxon>
        <taxon>Magnoliopsida</taxon>
        <taxon>eudicotyledons</taxon>
        <taxon>Gunneridae</taxon>
        <taxon>Pentapetalae</taxon>
        <taxon>asterids</taxon>
        <taxon>campanulids</taxon>
        <taxon>Asterales</taxon>
        <taxon>Asteraceae</taxon>
        <taxon>Asteroideae</taxon>
        <taxon>Anthemideae</taxon>
        <taxon>Artemisiinae</taxon>
        <taxon>Artemisia</taxon>
    </lineage>
</organism>
<evidence type="ECO:0000256" key="1">
    <source>
        <dbReference type="ARBA" id="ARBA00001946"/>
    </source>
</evidence>
<keyword evidence="10 12" id="KW-0324">Glycolysis</keyword>
<feature type="binding site" evidence="12">
    <location>
        <position position="626"/>
    </location>
    <ligand>
        <name>Mg(2+)</name>
        <dbReference type="ChEBI" id="CHEBI:18420"/>
        <note>catalytic</note>
    </ligand>
</feature>
<evidence type="ECO:0000313" key="16">
    <source>
        <dbReference type="Proteomes" id="UP000245207"/>
    </source>
</evidence>
<comment type="pathway">
    <text evidence="12">Carbohydrate degradation; glycolysis; D-glyceraldehyde 3-phosphate and glycerone phosphate from D-glucose: step 3/4.</text>
</comment>
<feature type="site" description="Important for substrate specificity; cannot use PPi as phosphoryl donor" evidence="12">
    <location>
        <position position="627"/>
    </location>
</feature>
<evidence type="ECO:0000256" key="4">
    <source>
        <dbReference type="ARBA" id="ARBA00022679"/>
    </source>
</evidence>
<dbReference type="Gene3D" id="3.40.50.450">
    <property type="match status" value="1"/>
</dbReference>
<dbReference type="GO" id="GO:0046872">
    <property type="term" value="F:metal ion binding"/>
    <property type="evidence" value="ECO:0007669"/>
    <property type="project" value="UniProtKB-KW"/>
</dbReference>
<feature type="active site" description="Proton acceptor" evidence="12">
    <location>
        <position position="656"/>
    </location>
</feature>
<comment type="subcellular location">
    <subcellularLocation>
        <location evidence="12">Cytoplasm</location>
    </subcellularLocation>
</comment>
<dbReference type="GO" id="GO:0005737">
    <property type="term" value="C:cytoplasm"/>
    <property type="evidence" value="ECO:0007669"/>
    <property type="project" value="UniProtKB-SubCell"/>
</dbReference>
<dbReference type="InterPro" id="IPR000023">
    <property type="entry name" value="Phosphofructokinase_dom"/>
</dbReference>
<dbReference type="InterPro" id="IPR035966">
    <property type="entry name" value="PKF_sf"/>
</dbReference>
<dbReference type="Pfam" id="PF00365">
    <property type="entry name" value="PFK"/>
    <property type="match status" value="1"/>
</dbReference>
<dbReference type="SUPFAM" id="SSF53474">
    <property type="entry name" value="alpha/beta-Hydrolases"/>
    <property type="match status" value="1"/>
</dbReference>
<comment type="function">
    <text evidence="2 12">Catalyzes the phosphorylation of D-fructose 6-phosphate to fructose 1,6-bisphosphate by ATP, the first committing step of glycolysis.</text>
</comment>
<dbReference type="InterPro" id="IPR029058">
    <property type="entry name" value="AB_hydrolase_fold"/>
</dbReference>
<comment type="similarity">
    <text evidence="12">Belongs to the phosphofructokinase type A (PFKA) family. PPi-dependent PFK group II subfamily. Atypical ATP-dependent clade 'X' sub-subfamily.</text>
</comment>
<gene>
    <name evidence="12" type="primary">PFK</name>
    <name evidence="15" type="ORF">CTI12_AA079040</name>
</gene>
<evidence type="ECO:0000313" key="15">
    <source>
        <dbReference type="EMBL" id="PWA92565.1"/>
    </source>
</evidence>
<feature type="domain" description="DUF676" evidence="14">
    <location>
        <begin position="41"/>
        <end position="255"/>
    </location>
</feature>
<comment type="subunit">
    <text evidence="12">Homotetramer.</text>
</comment>
<keyword evidence="8 12" id="KW-0067">ATP-binding</keyword>
<evidence type="ECO:0000259" key="13">
    <source>
        <dbReference type="Pfam" id="PF00365"/>
    </source>
</evidence>
<keyword evidence="9 12" id="KW-0460">Magnesium</keyword>
<evidence type="ECO:0000256" key="5">
    <source>
        <dbReference type="ARBA" id="ARBA00022723"/>
    </source>
</evidence>
<dbReference type="FunFam" id="3.40.50.450:FF:000002">
    <property type="entry name" value="ATP-dependent 6-phosphofructokinase"/>
    <property type="match status" value="1"/>
</dbReference>
<evidence type="ECO:0000256" key="12">
    <source>
        <dbReference type="HAMAP-Rule" id="MF_03186"/>
    </source>
</evidence>
<dbReference type="EMBL" id="PKPP01000455">
    <property type="protein sequence ID" value="PWA92565.1"/>
    <property type="molecule type" value="Genomic_DNA"/>
</dbReference>
<feature type="domain" description="Phosphofructokinase" evidence="13">
    <location>
        <begin position="530"/>
        <end position="836"/>
    </location>
</feature>
<dbReference type="Proteomes" id="UP000245207">
    <property type="component" value="Unassembled WGS sequence"/>
</dbReference>
<evidence type="ECO:0000256" key="10">
    <source>
        <dbReference type="ARBA" id="ARBA00023152"/>
    </source>
</evidence>
<dbReference type="GO" id="GO:0005524">
    <property type="term" value="F:ATP binding"/>
    <property type="evidence" value="ECO:0007669"/>
    <property type="project" value="UniProtKB-KW"/>
</dbReference>
<dbReference type="NCBIfam" id="NF005301">
    <property type="entry name" value="PRK06830.1"/>
    <property type="match status" value="1"/>
</dbReference>
<dbReference type="InterPro" id="IPR007751">
    <property type="entry name" value="DUF676_lipase-like"/>
</dbReference>
<dbReference type="GO" id="GO:0006002">
    <property type="term" value="P:fructose 6-phosphate metabolic process"/>
    <property type="evidence" value="ECO:0007669"/>
    <property type="project" value="InterPro"/>
</dbReference>
<dbReference type="HAMAP" id="MF_01981">
    <property type="entry name" value="Phosphofructokinase_II_X"/>
    <property type="match status" value="1"/>
</dbReference>
<comment type="cofactor">
    <cofactor evidence="1 12">
        <name>Mg(2+)</name>
        <dbReference type="ChEBI" id="CHEBI:18420"/>
    </cofactor>
</comment>
<reference evidence="15 16" key="1">
    <citation type="journal article" date="2018" name="Mol. Plant">
        <title>The genome of Artemisia annua provides insight into the evolution of Asteraceae family and artemisinin biosynthesis.</title>
        <authorList>
            <person name="Shen Q."/>
            <person name="Zhang L."/>
            <person name="Liao Z."/>
            <person name="Wang S."/>
            <person name="Yan T."/>
            <person name="Shi P."/>
            <person name="Liu M."/>
            <person name="Fu X."/>
            <person name="Pan Q."/>
            <person name="Wang Y."/>
            <person name="Lv Z."/>
            <person name="Lu X."/>
            <person name="Zhang F."/>
            <person name="Jiang W."/>
            <person name="Ma Y."/>
            <person name="Chen M."/>
            <person name="Hao X."/>
            <person name="Li L."/>
            <person name="Tang Y."/>
            <person name="Lv G."/>
            <person name="Zhou Y."/>
            <person name="Sun X."/>
            <person name="Brodelius P.E."/>
            <person name="Rose J.K.C."/>
            <person name="Tang K."/>
        </authorList>
    </citation>
    <scope>NUCLEOTIDE SEQUENCE [LARGE SCALE GENOMIC DNA]</scope>
    <source>
        <strain evidence="16">cv. Huhao1</strain>
        <tissue evidence="15">Leaf</tissue>
    </source>
</reference>
<evidence type="ECO:0000256" key="8">
    <source>
        <dbReference type="ARBA" id="ARBA00022840"/>
    </source>
</evidence>
<dbReference type="GO" id="GO:0003872">
    <property type="term" value="F:6-phosphofructokinase activity"/>
    <property type="evidence" value="ECO:0007669"/>
    <property type="project" value="UniProtKB-UniRule"/>
</dbReference>
<dbReference type="InterPro" id="IPR050929">
    <property type="entry name" value="PFKA"/>
</dbReference>
<feature type="binding site" evidence="12">
    <location>
        <begin position="625"/>
        <end position="628"/>
    </location>
    <ligand>
        <name>ATP</name>
        <dbReference type="ChEBI" id="CHEBI:30616"/>
    </ligand>
</feature>
<dbReference type="InterPro" id="IPR022953">
    <property type="entry name" value="ATP_PFK"/>
</dbReference>
<feature type="binding site" evidence="12">
    <location>
        <begin position="699"/>
        <end position="701"/>
    </location>
    <ligand>
        <name>substrate</name>
    </ligand>
</feature>
<feature type="binding site" evidence="12">
    <location>
        <position position="537"/>
    </location>
    <ligand>
        <name>ATP</name>
        <dbReference type="ChEBI" id="CHEBI:30616"/>
    </ligand>
</feature>
<keyword evidence="3 12" id="KW-0021">Allosteric enzyme</keyword>
<dbReference type="InterPro" id="IPR012004">
    <property type="entry name" value="PyroP-dep_PFK_TP0108"/>
</dbReference>
<keyword evidence="5 12" id="KW-0479">Metal-binding</keyword>
<sequence>MITSLTVIYISPEMKSGDICSSEAVTGGENVFSCEPSDVSSADHLVVMVNGILGSSEDWRFAAEQFVKSHPDRVFVHRSEKNAASQTLDGVDVMGERLSQEVLEVIKQKPNLRKISFVAHSVGGLVARYAIGRLYRPPREKTEEMSAETFEEEKATIGGLVPMNFITVATPHLGSRGHKQVPFLFGVSALEKVAVLVIRWIFRRTGQHLFLTDDDEGKPPLLKRMLEDSGDCYFMSALRSFHRRVAYANVGYDRILGTLLWEDSVNEKYPHVVYEERCKACDLEQDSTKDDNTNDVEEELVTGLSRVSWEKVDVSFHNSRSRFAAHSVIQVKNYNLHTDGETVFNSCPAHTSLHLNVFLKLARNVYQEFKTKTQKLSMDLTLKSPPNLHYLSLTKTPNPFSSRLFLKPINSFKYITFKHQIYNKNSFISHPIRAQGLNHDKTPVENDEVEDDGFVLEDVPHLTNFLPDLPTYPNPLEHSQAYAIVKETFVKPEDVLAQQIVVQKGSPRGVHFRRAGPRKKVYFKSEEVKACIVTCGGLCPGINTVIREIVCGLNNMYGVNNILGIEGGYRGFYSKNTMELTPKIVNDIHKRGGTILQTSRGGHDTNKIVDNIQDRGINQVYIIGGDGTQKGAAAISKEVEKRRLHVAVAGIPKTIDNDIAVIDKSFGFDTAVEEAQRAINAAHVEVESVDNGVGIVKLMGRYSGFIAMFATLASRDVDCCLIPESPFYLEGEGGLYEYVQQRLKENRHVVIVLAEGAGQEYVSESANANVEKDASGNKLLLDIGLWLTQKIKDHFTTVKKIPINMKYIDPTYMIRAVPSNASDNIYCTLLAQSAVHGAMAGYSGFTVGPVNSRHAYIPIGRVTETTNVVKLTDRMWARLLASTNQPSFLNKPK</sequence>
<dbReference type="FunFam" id="3.40.50.1820:FF:000180">
    <property type="entry name" value="Putative lipase ROG1"/>
    <property type="match status" value="1"/>
</dbReference>
<keyword evidence="7 12" id="KW-0418">Kinase</keyword>
<proteinExistence type="inferred from homology"/>
<evidence type="ECO:0000256" key="11">
    <source>
        <dbReference type="ARBA" id="ARBA00048070"/>
    </source>
</evidence>
<protein>
    <recommendedName>
        <fullName evidence="12">ATP-dependent 6-phosphofructokinase</fullName>
        <shortName evidence="12">ATP-PFK</shortName>
        <shortName evidence="12">Phosphofructokinase</shortName>
        <ecNumber evidence="12">2.7.1.11</ecNumber>
    </recommendedName>
    <alternativeName>
        <fullName evidence="12">Phosphohexokinase</fullName>
    </alternativeName>
</protein>
<accession>A0A2U1Q3L6</accession>
<keyword evidence="6 12" id="KW-0547">Nucleotide-binding</keyword>
<dbReference type="Pfam" id="PF05057">
    <property type="entry name" value="DUF676"/>
    <property type="match status" value="1"/>
</dbReference>